<keyword evidence="1" id="KW-1133">Transmembrane helix</keyword>
<protein>
    <submittedName>
        <fullName evidence="2">Uncharacterized protein</fullName>
    </submittedName>
</protein>
<proteinExistence type="predicted"/>
<keyword evidence="1" id="KW-0812">Transmembrane</keyword>
<evidence type="ECO:0000313" key="2">
    <source>
        <dbReference type="EMBL" id="MEM5536316.1"/>
    </source>
</evidence>
<evidence type="ECO:0000256" key="1">
    <source>
        <dbReference type="SAM" id="Phobius"/>
    </source>
</evidence>
<reference evidence="2 3" key="1">
    <citation type="submission" date="2024-03" db="EMBL/GenBank/DDBJ databases">
        <title>Community enrichment and isolation of bacterial strains for fucoidan degradation.</title>
        <authorList>
            <person name="Sichert A."/>
        </authorList>
    </citation>
    <scope>NUCLEOTIDE SEQUENCE [LARGE SCALE GENOMIC DNA]</scope>
    <source>
        <strain evidence="2 3">AS76</strain>
    </source>
</reference>
<keyword evidence="3" id="KW-1185">Reference proteome</keyword>
<organism evidence="2 3">
    <name type="scientific">Neptuniibacter pectenicola</name>
    <dbReference type="NCBI Taxonomy" id="1806669"/>
    <lineage>
        <taxon>Bacteria</taxon>
        <taxon>Pseudomonadati</taxon>
        <taxon>Pseudomonadota</taxon>
        <taxon>Gammaproteobacteria</taxon>
        <taxon>Oceanospirillales</taxon>
        <taxon>Oceanospirillaceae</taxon>
        <taxon>Neptuniibacter</taxon>
    </lineage>
</organism>
<dbReference type="Proteomes" id="UP001449225">
    <property type="component" value="Unassembled WGS sequence"/>
</dbReference>
<name>A0ABU9TRG1_9GAMM</name>
<sequence length="88" mass="9660">MNSARTLIKACVICLIPLLACSIYYTSERLDDLPAYLYISAQMALPLLLISCAYLANLAVMGRCSGWRLYTSAIAIVLSILTIGLTWL</sequence>
<comment type="caution">
    <text evidence="2">The sequence shown here is derived from an EMBL/GenBank/DDBJ whole genome shotgun (WGS) entry which is preliminary data.</text>
</comment>
<accession>A0ABU9TRG1</accession>
<feature type="transmembrane region" description="Helical" evidence="1">
    <location>
        <begin position="7"/>
        <end position="25"/>
    </location>
</feature>
<dbReference type="RefSeq" id="WP_342854239.1">
    <property type="nucleotide sequence ID" value="NZ_JBBMRA010000005.1"/>
</dbReference>
<keyword evidence="1" id="KW-0472">Membrane</keyword>
<feature type="transmembrane region" description="Helical" evidence="1">
    <location>
        <begin position="67"/>
        <end position="87"/>
    </location>
</feature>
<dbReference type="EMBL" id="JBBMRA010000005">
    <property type="protein sequence ID" value="MEM5536316.1"/>
    <property type="molecule type" value="Genomic_DNA"/>
</dbReference>
<gene>
    <name evidence="2" type="ORF">WNY58_07910</name>
</gene>
<evidence type="ECO:0000313" key="3">
    <source>
        <dbReference type="Proteomes" id="UP001449225"/>
    </source>
</evidence>
<feature type="transmembrane region" description="Helical" evidence="1">
    <location>
        <begin position="37"/>
        <end position="60"/>
    </location>
</feature>